<dbReference type="GO" id="GO:0005737">
    <property type="term" value="C:cytoplasm"/>
    <property type="evidence" value="ECO:0007669"/>
    <property type="project" value="UniProtKB-SubCell"/>
</dbReference>
<feature type="domain" description="Protein-arginine deiminase C-terminal" evidence="9">
    <location>
        <begin position="338"/>
        <end position="712"/>
    </location>
</feature>
<comment type="subcellular location">
    <subcellularLocation>
        <location evidence="1">Cytoplasm</location>
    </subcellularLocation>
</comment>
<protein>
    <recommendedName>
        <fullName evidence="3">protein-arginine deiminase</fullName>
        <ecNumber evidence="3">3.5.3.15</ecNumber>
    </recommendedName>
</protein>
<comment type="caution">
    <text evidence="12">The sequence shown here is derived from an EMBL/GenBank/DDBJ whole genome shotgun (WGS) entry which is preliminary data.</text>
</comment>
<dbReference type="SUPFAM" id="SSF55909">
    <property type="entry name" value="Pentein"/>
    <property type="match status" value="1"/>
</dbReference>
<keyword evidence="13" id="KW-1185">Reference proteome</keyword>
<comment type="similarity">
    <text evidence="2">Belongs to the protein arginine deiminase family.</text>
</comment>
<dbReference type="FunFam" id="3.75.10.10:FF:000003">
    <property type="entry name" value="Protein-arginine deiminase type-2"/>
    <property type="match status" value="1"/>
</dbReference>
<evidence type="ECO:0000256" key="1">
    <source>
        <dbReference type="ARBA" id="ARBA00004496"/>
    </source>
</evidence>
<evidence type="ECO:0000259" key="9">
    <source>
        <dbReference type="Pfam" id="PF03068"/>
    </source>
</evidence>
<evidence type="ECO:0000256" key="2">
    <source>
        <dbReference type="ARBA" id="ARBA00008166"/>
    </source>
</evidence>
<dbReference type="Gene3D" id="2.60.40.1700">
    <property type="entry name" value="Protein-arginine deiminase, central domain"/>
    <property type="match status" value="1"/>
</dbReference>
<dbReference type="OrthoDB" id="5102063at2759"/>
<dbReference type="InterPro" id="IPR013732">
    <property type="entry name" value="PAD_N"/>
</dbReference>
<dbReference type="PANTHER" id="PTHR10837">
    <property type="entry name" value="PEPTIDYLARGININE DEIMINASE"/>
    <property type="match status" value="1"/>
</dbReference>
<dbReference type="AlphaFoldDB" id="A0A7L2WM72"/>
<feature type="non-terminal residue" evidence="12">
    <location>
        <position position="715"/>
    </location>
</feature>
<dbReference type="GO" id="GO:0005634">
    <property type="term" value="C:nucleus"/>
    <property type="evidence" value="ECO:0007669"/>
    <property type="project" value="TreeGrafter"/>
</dbReference>
<evidence type="ECO:0000256" key="6">
    <source>
        <dbReference type="ARBA" id="ARBA00022837"/>
    </source>
</evidence>
<evidence type="ECO:0000259" key="10">
    <source>
        <dbReference type="Pfam" id="PF08526"/>
    </source>
</evidence>
<dbReference type="Pfam" id="PF08527">
    <property type="entry name" value="PAD_M"/>
    <property type="match status" value="1"/>
</dbReference>
<evidence type="ECO:0000259" key="11">
    <source>
        <dbReference type="Pfam" id="PF08527"/>
    </source>
</evidence>
<feature type="active site" evidence="8">
    <location>
        <position position="525"/>
    </location>
</feature>
<feature type="domain" description="Protein-arginine deiminase (PAD) N-terminal" evidence="10">
    <location>
        <begin position="1"/>
        <end position="113"/>
    </location>
</feature>
<dbReference type="EC" id="3.5.3.15" evidence="3"/>
<dbReference type="Gene3D" id="3.75.10.10">
    <property type="entry name" value="L-arginine/glycine Amidinotransferase, Chain A"/>
    <property type="match status" value="1"/>
</dbReference>
<sequence>MAQQRRVQLSTQRPTSTVCVLGTELSLDVCGSAPKDAVAFHVQGTPGVKLYVVHETQSIKLPSSVCRWPLAAGTEVLLAMDAPSKDVGDEKVRISYFREAGGVPVGRAMLYLTCVGKWRGGEPPDRGVSGDAPPSILLPAEISLDTDASRSGAVSKTLLDKATWTWGPDGHGAILLVNCDRDNPKAETLDNQDTAIRSYAGIGTSHTRNPLFPIFFPPNFPFLQPFSPPDLKDMSQMVLRTRGPRTIFAGHHLLLHLDFSDADKVGVFYGGNSIALEEYKHVLGGSKLAYTIKPSRHQEESIFYVEGLAFPDVSFLGLVAFHVTLLESPEKGLLETPIFTDTVVFRVAPWIMTPNTAAPLEVFVCSVDNNEDFVAAVGAMAEKAKCLLTVCPPLKNRQDRWIQDEVEFGYVQAPHKTFPVVFDSPRDRGLKDFPVKSILGPDFGYVARQALEGASSLDSFGNLEVSPPVTVRGKEYPLGRILIGSSFPRFGGRRMAKAVKDFLIAQQVQAPVELFSDWLHVGHVDEFLSFVPAPDRKGFRLLLASPSACYQLLKEKQEEGFGEAVMFEGLEEVPKPTINEILVNEGLRKFNNYVQSCINWNRDILKRALGLAEPDILDIPQLFRGDVATGAEAFFPDMVNMLVLGRHLGIPKPFGPLVGGQCCLEERVRALLEPLGLTCTFINDYFSYHVLSGEVHCGTNVRRKPFAFKWWHMVP</sequence>
<evidence type="ECO:0000313" key="12">
    <source>
        <dbReference type="EMBL" id="NXS71183.1"/>
    </source>
</evidence>
<dbReference type="PANTHER" id="PTHR10837:SF11">
    <property type="entry name" value="PROTEIN-ARGININE DEIMINASE TYPE-1"/>
    <property type="match status" value="1"/>
</dbReference>
<reference evidence="12 13" key="1">
    <citation type="submission" date="2019-09" db="EMBL/GenBank/DDBJ databases">
        <title>Bird 10,000 Genomes (B10K) Project - Family phase.</title>
        <authorList>
            <person name="Zhang G."/>
        </authorList>
    </citation>
    <scope>NUCLEOTIDE SEQUENCE [LARGE SCALE GENOMIC DNA]</scope>
    <source>
        <strain evidence="12">B10K-DU-012-58</strain>
        <tissue evidence="12">Muscle</tissue>
    </source>
</reference>
<evidence type="ECO:0000256" key="8">
    <source>
        <dbReference type="PIRSR" id="PIRSR001247-1"/>
    </source>
</evidence>
<dbReference type="GO" id="GO:0005509">
    <property type="term" value="F:calcium ion binding"/>
    <property type="evidence" value="ECO:0007669"/>
    <property type="project" value="InterPro"/>
</dbReference>
<accession>A0A7L2WM72</accession>
<gene>
    <name evidence="12" type="primary">Padi3</name>
    <name evidence="12" type="ORF">PANHAL_R04132</name>
</gene>
<feature type="active site" evidence="8">
    <location>
        <position position="404"/>
    </location>
</feature>
<evidence type="ECO:0000256" key="3">
    <source>
        <dbReference type="ARBA" id="ARBA00012200"/>
    </source>
</evidence>
<dbReference type="InterPro" id="IPR013530">
    <property type="entry name" value="PAD_C"/>
</dbReference>
<organism evidence="12 13">
    <name type="scientific">Pandion haliaetus</name>
    <name type="common">Osprey</name>
    <name type="synonym">Falco haliaetus</name>
    <dbReference type="NCBI Taxonomy" id="56262"/>
    <lineage>
        <taxon>Eukaryota</taxon>
        <taxon>Metazoa</taxon>
        <taxon>Chordata</taxon>
        <taxon>Craniata</taxon>
        <taxon>Vertebrata</taxon>
        <taxon>Euteleostomi</taxon>
        <taxon>Archelosauria</taxon>
        <taxon>Archosauria</taxon>
        <taxon>Dinosauria</taxon>
        <taxon>Saurischia</taxon>
        <taxon>Theropoda</taxon>
        <taxon>Coelurosauria</taxon>
        <taxon>Aves</taxon>
        <taxon>Neognathae</taxon>
        <taxon>Neoaves</taxon>
        <taxon>Telluraves</taxon>
        <taxon>Accipitrimorphae</taxon>
        <taxon>Accipitriformes</taxon>
        <taxon>Pandionidae</taxon>
        <taxon>Pandion</taxon>
    </lineage>
</organism>
<feature type="active site" evidence="8">
    <location>
        <position position="523"/>
    </location>
</feature>
<feature type="non-terminal residue" evidence="12">
    <location>
        <position position="1"/>
    </location>
</feature>
<dbReference type="SUPFAM" id="SSF110083">
    <property type="entry name" value="Peptidylarginine deiminase Pad4, middle domain"/>
    <property type="match status" value="2"/>
</dbReference>
<dbReference type="Pfam" id="PF03068">
    <property type="entry name" value="PAD"/>
    <property type="match status" value="1"/>
</dbReference>
<feature type="active site" evidence="8">
    <location>
        <position position="697"/>
    </location>
</feature>
<proteinExistence type="inferred from homology"/>
<dbReference type="InterPro" id="IPR036556">
    <property type="entry name" value="PAD_central_sf"/>
</dbReference>
<dbReference type="InterPro" id="IPR008972">
    <property type="entry name" value="Cupredoxin"/>
</dbReference>
<name>A0A7L2WM72_PANHA</name>
<feature type="domain" description="Protein-arginine deiminase (PAD) central" evidence="11">
    <location>
        <begin position="141"/>
        <end position="327"/>
    </location>
</feature>
<comment type="catalytic activity">
    <reaction evidence="7">
        <text>L-arginyl-[protein] + H2O = L-citrullyl-[protein] + NH4(+)</text>
        <dbReference type="Rhea" id="RHEA:18089"/>
        <dbReference type="Rhea" id="RHEA-COMP:10532"/>
        <dbReference type="Rhea" id="RHEA-COMP:10588"/>
        <dbReference type="ChEBI" id="CHEBI:15377"/>
        <dbReference type="ChEBI" id="CHEBI:28938"/>
        <dbReference type="ChEBI" id="CHEBI:29965"/>
        <dbReference type="ChEBI" id="CHEBI:83397"/>
        <dbReference type="EC" id="3.5.3.15"/>
    </reaction>
</comment>
<evidence type="ECO:0000256" key="5">
    <source>
        <dbReference type="ARBA" id="ARBA00022801"/>
    </source>
</evidence>
<dbReference type="CDD" id="cd04214">
    <property type="entry name" value="PAD_N"/>
    <property type="match status" value="1"/>
</dbReference>
<keyword evidence="6" id="KW-0106">Calcium</keyword>
<dbReference type="SUPFAM" id="SSF49503">
    <property type="entry name" value="Cupredoxins"/>
    <property type="match status" value="1"/>
</dbReference>
<dbReference type="FunFam" id="2.60.40.1700:FF:000001">
    <property type="entry name" value="Protein-arginine deiminase type-2"/>
    <property type="match status" value="1"/>
</dbReference>
<dbReference type="EMBL" id="VYZV01023909">
    <property type="protein sequence ID" value="NXS71183.1"/>
    <property type="molecule type" value="Genomic_DNA"/>
</dbReference>
<evidence type="ECO:0000256" key="7">
    <source>
        <dbReference type="ARBA" id="ARBA00048487"/>
    </source>
</evidence>
<dbReference type="GO" id="GO:0004668">
    <property type="term" value="F:protein-arginine deiminase activity"/>
    <property type="evidence" value="ECO:0007669"/>
    <property type="project" value="UniProtKB-EC"/>
</dbReference>
<dbReference type="Gene3D" id="2.60.40.1860">
    <property type="entry name" value="Protein-arginine deiminase, N-terminal domain"/>
    <property type="match status" value="1"/>
</dbReference>
<dbReference type="PIRSF" id="PIRSF001247">
    <property type="entry name" value="Protein-arginine_deiminase"/>
    <property type="match status" value="1"/>
</dbReference>
<evidence type="ECO:0000256" key="4">
    <source>
        <dbReference type="ARBA" id="ARBA00022490"/>
    </source>
</evidence>
<dbReference type="InterPro" id="IPR038685">
    <property type="entry name" value="PAD_N_sf"/>
</dbReference>
<keyword evidence="5" id="KW-0378">Hydrolase</keyword>
<dbReference type="InterPro" id="IPR004303">
    <property type="entry name" value="PAD"/>
</dbReference>
<dbReference type="InterPro" id="IPR013733">
    <property type="entry name" value="Prot_Arg_deaminase_cen_dom"/>
</dbReference>
<dbReference type="Pfam" id="PF08526">
    <property type="entry name" value="PAD_N"/>
    <property type="match status" value="1"/>
</dbReference>
<evidence type="ECO:0000313" key="13">
    <source>
        <dbReference type="Proteomes" id="UP000580171"/>
    </source>
</evidence>
<keyword evidence="4" id="KW-0963">Cytoplasm</keyword>
<dbReference type="Proteomes" id="UP000580171">
    <property type="component" value="Unassembled WGS sequence"/>
</dbReference>